<organism evidence="2 3">
    <name type="scientific">Marinobacter halodurans</name>
    <dbReference type="NCBI Taxonomy" id="2528979"/>
    <lineage>
        <taxon>Bacteria</taxon>
        <taxon>Pseudomonadati</taxon>
        <taxon>Pseudomonadota</taxon>
        <taxon>Gammaproteobacteria</taxon>
        <taxon>Pseudomonadales</taxon>
        <taxon>Marinobacteraceae</taxon>
        <taxon>Marinobacter</taxon>
    </lineage>
</organism>
<dbReference type="CDD" id="cd00761">
    <property type="entry name" value="Glyco_tranf_GTA_type"/>
    <property type="match status" value="1"/>
</dbReference>
<dbReference type="InterPro" id="IPR029044">
    <property type="entry name" value="Nucleotide-diphossugar_trans"/>
</dbReference>
<name>A0ABY1ZNF5_9GAMM</name>
<evidence type="ECO:0000313" key="2">
    <source>
        <dbReference type="EMBL" id="TBW58089.1"/>
    </source>
</evidence>
<gene>
    <name evidence="2" type="ORF">EZI54_04330</name>
</gene>
<evidence type="ECO:0000259" key="1">
    <source>
        <dbReference type="Pfam" id="PF00535"/>
    </source>
</evidence>
<protein>
    <submittedName>
        <fullName evidence="2">Glycosyltransferase</fullName>
    </submittedName>
</protein>
<dbReference type="Gene3D" id="3.90.550.10">
    <property type="entry name" value="Spore Coat Polysaccharide Biosynthesis Protein SpsA, Chain A"/>
    <property type="match status" value="1"/>
</dbReference>
<dbReference type="EMBL" id="SJDL01000005">
    <property type="protein sequence ID" value="TBW58089.1"/>
    <property type="molecule type" value="Genomic_DNA"/>
</dbReference>
<dbReference type="Pfam" id="PF00535">
    <property type="entry name" value="Glycos_transf_2"/>
    <property type="match status" value="1"/>
</dbReference>
<dbReference type="PANTHER" id="PTHR22916:SF3">
    <property type="entry name" value="UDP-GLCNAC:BETAGAL BETA-1,3-N-ACETYLGLUCOSAMINYLTRANSFERASE-LIKE PROTEIN 1"/>
    <property type="match status" value="1"/>
</dbReference>
<dbReference type="SUPFAM" id="SSF53448">
    <property type="entry name" value="Nucleotide-diphospho-sugar transferases"/>
    <property type="match status" value="1"/>
</dbReference>
<sequence>MDLSIVVAAYNISDYVEDCVLSILNQETQARFELIAVDDGSTDDTGAQLDALARAYPQKLVVIHQSNGGLSAARNTGFEHATGNFIWFVDGDDMLAPGAIEAVVGALKQQALDCVHVGFREIDEQGRPLEGEHQPLDTGLTTGKAFFHEGVKTFHIATTAWTFIYRRALLEQSGLRFEPNLLHEDMLHTPLLLQEATRFTTLALKPYLYRQRTGSITQGINPQKARARIDSLVRIYLDLHLVRRDNPDARFREALGWYAYHVYRKAVKEAQAADLKQSQRQLAKLNRTTRAWRLFPDHDLVGGLKKAALSAMYGPTHFLQKSLRDETQSARF</sequence>
<keyword evidence="3" id="KW-1185">Reference proteome</keyword>
<evidence type="ECO:0000313" key="3">
    <source>
        <dbReference type="Proteomes" id="UP000313645"/>
    </source>
</evidence>
<dbReference type="PANTHER" id="PTHR22916">
    <property type="entry name" value="GLYCOSYLTRANSFERASE"/>
    <property type="match status" value="1"/>
</dbReference>
<dbReference type="InterPro" id="IPR001173">
    <property type="entry name" value="Glyco_trans_2-like"/>
</dbReference>
<comment type="caution">
    <text evidence="2">The sequence shown here is derived from an EMBL/GenBank/DDBJ whole genome shotgun (WGS) entry which is preliminary data.</text>
</comment>
<reference evidence="2 3" key="1">
    <citation type="submission" date="2019-02" db="EMBL/GenBank/DDBJ databases">
        <title>Marinobacter halodurans sp. nov., a marine bacterium isolated from sea tidal flat.</title>
        <authorList>
            <person name="Yoo Y."/>
            <person name="Lee D.W."/>
            <person name="Kim B.S."/>
            <person name="Kim J.-J."/>
        </authorList>
    </citation>
    <scope>NUCLEOTIDE SEQUENCE [LARGE SCALE GENOMIC DNA]</scope>
    <source>
        <strain evidence="2 3">YJ-S3-2</strain>
    </source>
</reference>
<accession>A0ABY1ZNF5</accession>
<dbReference type="Proteomes" id="UP000313645">
    <property type="component" value="Unassembled WGS sequence"/>
</dbReference>
<proteinExistence type="predicted"/>
<dbReference type="RefSeq" id="WP_131479419.1">
    <property type="nucleotide sequence ID" value="NZ_SJDL01000005.1"/>
</dbReference>
<feature type="domain" description="Glycosyltransferase 2-like" evidence="1">
    <location>
        <begin position="4"/>
        <end position="147"/>
    </location>
</feature>